<keyword evidence="4" id="KW-0223">Dioxygenase</keyword>
<dbReference type="SMART" id="SM00702">
    <property type="entry name" value="P4Hc"/>
    <property type="match status" value="1"/>
</dbReference>
<sequence length="311" mass="34724">MLILVYKTRKMSVYIYNGYLLSSLFGCKNEKIRQIQKIQSPSPFPLWNVDNHRGKEEGWGTQKQAERKNQGNPNTYKGVVRVLVAMPRIRKKGAPPPWPVVACKPSLRPHLLHSSNLFTVSEFLTIEECQGFIKAAEARGLEHQGSLGPAMGEAFRDNERLAVSDPSLAQKLWNAGLEKLFKDITIEGKLPVGLNPNIRFYRYKEGQRFGPHYDESVHLDDGCSTEYTLLVYLSGGVGANEATASHTVMADQPLVGGETVFYSSRKRIVAQVTPIAGMALFHVHGDQCLLHEAKVVSRGVKYILRSDVIFA</sequence>
<evidence type="ECO:0000256" key="7">
    <source>
        <dbReference type="ARBA" id="ARBA00049169"/>
    </source>
</evidence>
<evidence type="ECO:0000256" key="2">
    <source>
        <dbReference type="ARBA" id="ARBA00004648"/>
    </source>
</evidence>
<gene>
    <name evidence="9" type="ORF">CSSPTR1EN2_LOCUS4350</name>
</gene>
<dbReference type="PANTHER" id="PTHR10869:SF236">
    <property type="entry name" value="PROLYL 4-HYDROXYLASE ALPHA SUBUNIT DOMAIN-CONTAINING PROTEIN"/>
    <property type="match status" value="1"/>
</dbReference>
<name>A0ABP0TJL7_9BRYO</name>
<dbReference type="InterPro" id="IPR005123">
    <property type="entry name" value="Oxoglu/Fe-dep_dioxygenase_dom"/>
</dbReference>
<dbReference type="PANTHER" id="PTHR10869">
    <property type="entry name" value="PROLYL 4-HYDROXYLASE ALPHA SUBUNIT"/>
    <property type="match status" value="1"/>
</dbReference>
<dbReference type="PROSITE" id="PS51471">
    <property type="entry name" value="FE2OG_OXY"/>
    <property type="match status" value="1"/>
</dbReference>
<comment type="catalytic activity">
    <reaction evidence="7">
        <text>L-prolyl-[collagen] + 2-oxoglutarate + O2 = trans-4-hydroxy-L-prolyl-[collagen] + succinate + CO2</text>
        <dbReference type="Rhea" id="RHEA:18945"/>
        <dbReference type="Rhea" id="RHEA-COMP:11676"/>
        <dbReference type="Rhea" id="RHEA-COMP:11680"/>
        <dbReference type="ChEBI" id="CHEBI:15379"/>
        <dbReference type="ChEBI" id="CHEBI:16526"/>
        <dbReference type="ChEBI" id="CHEBI:16810"/>
        <dbReference type="ChEBI" id="CHEBI:30031"/>
        <dbReference type="ChEBI" id="CHEBI:50342"/>
        <dbReference type="ChEBI" id="CHEBI:61965"/>
        <dbReference type="EC" id="1.14.11.2"/>
    </reaction>
</comment>
<dbReference type="InterPro" id="IPR045054">
    <property type="entry name" value="P4HA-like"/>
</dbReference>
<evidence type="ECO:0000313" key="9">
    <source>
        <dbReference type="EMBL" id="CAK9198265.1"/>
    </source>
</evidence>
<organism evidence="9 10">
    <name type="scientific">Sphagnum troendelagicum</name>
    <dbReference type="NCBI Taxonomy" id="128251"/>
    <lineage>
        <taxon>Eukaryota</taxon>
        <taxon>Viridiplantae</taxon>
        <taxon>Streptophyta</taxon>
        <taxon>Embryophyta</taxon>
        <taxon>Bryophyta</taxon>
        <taxon>Sphagnophytina</taxon>
        <taxon>Sphagnopsida</taxon>
        <taxon>Sphagnales</taxon>
        <taxon>Sphagnaceae</taxon>
        <taxon>Sphagnum</taxon>
    </lineage>
</organism>
<evidence type="ECO:0000256" key="5">
    <source>
        <dbReference type="ARBA" id="ARBA00023002"/>
    </source>
</evidence>
<dbReference type="EMBL" id="OZ019904">
    <property type="protein sequence ID" value="CAK9198265.1"/>
    <property type="molecule type" value="Genomic_DNA"/>
</dbReference>
<evidence type="ECO:0000256" key="4">
    <source>
        <dbReference type="ARBA" id="ARBA00022964"/>
    </source>
</evidence>
<feature type="domain" description="Fe2OG dioxygenase" evidence="8">
    <location>
        <begin position="193"/>
        <end position="311"/>
    </location>
</feature>
<dbReference type="PROSITE" id="PS51257">
    <property type="entry name" value="PROKAR_LIPOPROTEIN"/>
    <property type="match status" value="1"/>
</dbReference>
<evidence type="ECO:0000256" key="3">
    <source>
        <dbReference type="ARBA" id="ARBA00022723"/>
    </source>
</evidence>
<evidence type="ECO:0000259" key="8">
    <source>
        <dbReference type="PROSITE" id="PS51471"/>
    </source>
</evidence>
<evidence type="ECO:0000256" key="1">
    <source>
        <dbReference type="ARBA" id="ARBA00001961"/>
    </source>
</evidence>
<keyword evidence="5" id="KW-0560">Oxidoreductase</keyword>
<comment type="subcellular location">
    <subcellularLocation>
        <location evidence="2">Endoplasmic reticulum membrane</location>
        <topology evidence="2">Single-pass type II membrane protein</topology>
    </subcellularLocation>
</comment>
<dbReference type="InterPro" id="IPR006620">
    <property type="entry name" value="Pro_4_hyd_alph"/>
</dbReference>
<evidence type="ECO:0000313" key="10">
    <source>
        <dbReference type="Proteomes" id="UP001497512"/>
    </source>
</evidence>
<comment type="cofactor">
    <cofactor evidence="1">
        <name>L-ascorbate</name>
        <dbReference type="ChEBI" id="CHEBI:38290"/>
    </cofactor>
</comment>
<dbReference type="Gene3D" id="2.60.120.620">
    <property type="entry name" value="q2cbj1_9rhob like domain"/>
    <property type="match status" value="1"/>
</dbReference>
<reference evidence="9" key="1">
    <citation type="submission" date="2024-02" db="EMBL/GenBank/DDBJ databases">
        <authorList>
            <consortium name="ELIXIR-Norway"/>
            <consortium name="Elixir Norway"/>
        </authorList>
    </citation>
    <scope>NUCLEOTIDE SEQUENCE</scope>
</reference>
<proteinExistence type="predicted"/>
<evidence type="ECO:0000256" key="6">
    <source>
        <dbReference type="ARBA" id="ARBA00023004"/>
    </source>
</evidence>
<dbReference type="Proteomes" id="UP001497512">
    <property type="component" value="Chromosome 12"/>
</dbReference>
<protein>
    <recommendedName>
        <fullName evidence="8">Fe2OG dioxygenase domain-containing protein</fullName>
    </recommendedName>
</protein>
<keyword evidence="3" id="KW-0479">Metal-binding</keyword>
<accession>A0ABP0TJL7</accession>
<keyword evidence="6" id="KW-0408">Iron</keyword>
<keyword evidence="10" id="KW-1185">Reference proteome</keyword>